<gene>
    <name evidence="2" type="ordered locus">Dacet_0794</name>
</gene>
<dbReference type="Gene3D" id="3.90.10.10">
    <property type="entry name" value="Cytochrome C3"/>
    <property type="match status" value="1"/>
</dbReference>
<dbReference type="eggNOG" id="ENOG50333ZP">
    <property type="taxonomic scope" value="Bacteria"/>
</dbReference>
<dbReference type="Proteomes" id="UP000002012">
    <property type="component" value="Chromosome"/>
</dbReference>
<dbReference type="OrthoDB" id="9788951at2"/>
<keyword evidence="3" id="KW-1185">Reference proteome</keyword>
<dbReference type="InterPro" id="IPR036280">
    <property type="entry name" value="Multihaem_cyt_sf"/>
</dbReference>
<dbReference type="InParanoid" id="D4H5F4"/>
<dbReference type="STRING" id="522772.Dacet_0794"/>
<sequence precursor="true">MIKKFSWLLLIMITFAAVFGCAKFYYQSPLVKFNHEEHVDILFQQKRDCFYCHKLPNIETFIQQDGELKITPELKVDGQCHTCHKNRNTKVASAPHNCNICHENMKVMRPDDHVNNWMTLHAAEASLNMKECESCHKDWYCESCHTKQNSAEKIRHSRSFKLKHSMEAMIDPGSCDTCHRVDFCMTCHRDGFNFLSGRKK</sequence>
<feature type="domain" description="Cytochrome c7-like" evidence="1">
    <location>
        <begin position="31"/>
        <end position="103"/>
    </location>
</feature>
<dbReference type="InterPro" id="IPR029467">
    <property type="entry name" value="Cyt_c7-like"/>
</dbReference>
<evidence type="ECO:0000313" key="3">
    <source>
        <dbReference type="Proteomes" id="UP000002012"/>
    </source>
</evidence>
<organism evidence="2 3">
    <name type="scientific">Denitrovibrio acetiphilus (strain DSM 12809 / NBRC 114555 / N2460)</name>
    <dbReference type="NCBI Taxonomy" id="522772"/>
    <lineage>
        <taxon>Bacteria</taxon>
        <taxon>Pseudomonadati</taxon>
        <taxon>Deferribacterota</taxon>
        <taxon>Deferribacteres</taxon>
        <taxon>Deferribacterales</taxon>
        <taxon>Geovibrionaceae</taxon>
        <taxon>Denitrovibrio</taxon>
    </lineage>
</organism>
<evidence type="ECO:0000259" key="1">
    <source>
        <dbReference type="Pfam" id="PF14522"/>
    </source>
</evidence>
<evidence type="ECO:0000313" key="2">
    <source>
        <dbReference type="EMBL" id="ADD67574.1"/>
    </source>
</evidence>
<proteinExistence type="predicted"/>
<protein>
    <recommendedName>
        <fullName evidence="1">Cytochrome c7-like domain-containing protein</fullName>
    </recommendedName>
</protein>
<dbReference type="EMBL" id="CP001968">
    <property type="protein sequence ID" value="ADD67574.1"/>
    <property type="molecule type" value="Genomic_DNA"/>
</dbReference>
<dbReference type="SUPFAM" id="SSF48695">
    <property type="entry name" value="Multiheme cytochromes"/>
    <property type="match status" value="1"/>
</dbReference>
<name>D4H5F4_DENA2</name>
<dbReference type="PaxDb" id="522772-Dacet_0794"/>
<dbReference type="AlphaFoldDB" id="D4H5F4"/>
<dbReference type="RefSeq" id="WP_013010106.1">
    <property type="nucleotide sequence ID" value="NC_013943.1"/>
</dbReference>
<dbReference type="Pfam" id="PF14522">
    <property type="entry name" value="Cytochrome_C7"/>
    <property type="match status" value="1"/>
</dbReference>
<accession>D4H5F4</accession>
<reference evidence="2 3" key="1">
    <citation type="journal article" date="2010" name="Stand. Genomic Sci.">
        <title>Complete genome sequence of Denitrovibrio acetiphilus type strain (N2460).</title>
        <authorList>
            <person name="Kiss H."/>
            <person name="Lang E."/>
            <person name="Lapidus A."/>
            <person name="Copeland A."/>
            <person name="Nolan M."/>
            <person name="Glavina Del Rio T."/>
            <person name="Chen F."/>
            <person name="Lucas S."/>
            <person name="Tice H."/>
            <person name="Cheng J.F."/>
            <person name="Han C."/>
            <person name="Goodwin L."/>
            <person name="Pitluck S."/>
            <person name="Liolios K."/>
            <person name="Pati A."/>
            <person name="Ivanova N."/>
            <person name="Mavromatis K."/>
            <person name="Chen A."/>
            <person name="Palaniappan K."/>
            <person name="Land M."/>
            <person name="Hauser L."/>
            <person name="Chang Y.J."/>
            <person name="Jeffries C.D."/>
            <person name="Detter J.C."/>
            <person name="Brettin T."/>
            <person name="Spring S."/>
            <person name="Rohde M."/>
            <person name="Goker M."/>
            <person name="Woyke T."/>
            <person name="Bristow J."/>
            <person name="Eisen J.A."/>
            <person name="Markowitz V."/>
            <person name="Hugenholtz P."/>
            <person name="Kyrpides N.C."/>
            <person name="Klenk H.P."/>
        </authorList>
    </citation>
    <scope>NUCLEOTIDE SEQUENCE [LARGE SCALE GENOMIC DNA]</scope>
    <source>
        <strain evidence="3">DSM 12809 / NBRC 114555 / N2460</strain>
    </source>
</reference>
<dbReference type="KEGG" id="dap:Dacet_0794"/>
<dbReference type="PROSITE" id="PS51257">
    <property type="entry name" value="PROKAR_LIPOPROTEIN"/>
    <property type="match status" value="1"/>
</dbReference>
<dbReference type="HOGENOM" id="CLU_117546_0_0_0"/>